<comment type="caution">
    <text evidence="2">The sequence shown here is derived from an EMBL/GenBank/DDBJ whole genome shotgun (WGS) entry which is preliminary data.</text>
</comment>
<dbReference type="AlphaFoldDB" id="A0ABD0RZI8"/>
<evidence type="ECO:0000313" key="2">
    <source>
        <dbReference type="EMBL" id="KAL0203970.1"/>
    </source>
</evidence>
<reference evidence="2 3" key="1">
    <citation type="submission" date="2024-05" db="EMBL/GenBank/DDBJ databases">
        <title>Genome sequencing and assembly of Indian major carp, Cirrhinus mrigala (Hamilton, 1822).</title>
        <authorList>
            <person name="Mohindra V."/>
            <person name="Chowdhury L.M."/>
            <person name="Lal K."/>
            <person name="Jena J.K."/>
        </authorList>
    </citation>
    <scope>NUCLEOTIDE SEQUENCE [LARGE SCALE GENOMIC DNA]</scope>
    <source>
        <strain evidence="2">CM1030</strain>
        <tissue evidence="2">Blood</tissue>
    </source>
</reference>
<dbReference type="PANTHER" id="PTHR21634">
    <property type="entry name" value="RE13835P"/>
    <property type="match status" value="1"/>
</dbReference>
<dbReference type="EMBL" id="JAMKFB020000001">
    <property type="protein sequence ID" value="KAL0203970.1"/>
    <property type="molecule type" value="Genomic_DNA"/>
</dbReference>
<dbReference type="Proteomes" id="UP001529510">
    <property type="component" value="Unassembled WGS sequence"/>
</dbReference>
<evidence type="ECO:0000259" key="1">
    <source>
        <dbReference type="Pfam" id="PF14637"/>
    </source>
</evidence>
<organism evidence="2 3">
    <name type="scientific">Cirrhinus mrigala</name>
    <name type="common">Mrigala</name>
    <dbReference type="NCBI Taxonomy" id="683832"/>
    <lineage>
        <taxon>Eukaryota</taxon>
        <taxon>Metazoa</taxon>
        <taxon>Chordata</taxon>
        <taxon>Craniata</taxon>
        <taxon>Vertebrata</taxon>
        <taxon>Euteleostomi</taxon>
        <taxon>Actinopterygii</taxon>
        <taxon>Neopterygii</taxon>
        <taxon>Teleostei</taxon>
        <taxon>Ostariophysi</taxon>
        <taxon>Cypriniformes</taxon>
        <taxon>Cyprinidae</taxon>
        <taxon>Labeoninae</taxon>
        <taxon>Labeonini</taxon>
        <taxon>Cirrhinus</taxon>
    </lineage>
</organism>
<accession>A0ABD0RZI8</accession>
<evidence type="ECO:0000313" key="3">
    <source>
        <dbReference type="Proteomes" id="UP001529510"/>
    </source>
</evidence>
<protein>
    <recommendedName>
        <fullName evidence="1">Folliculin-interacting protein middle domain-containing protein</fullName>
    </recommendedName>
</protein>
<feature type="non-terminal residue" evidence="2">
    <location>
        <position position="1"/>
    </location>
</feature>
<name>A0ABD0RZI8_CIRMR</name>
<dbReference type="InterPro" id="IPR028085">
    <property type="entry name" value="FNIP_mid_dom"/>
</dbReference>
<dbReference type="Pfam" id="PF14637">
    <property type="entry name" value="FNIP_M"/>
    <property type="match status" value="1"/>
</dbReference>
<feature type="domain" description="Folliculin-interacting protein middle" evidence="1">
    <location>
        <begin position="2"/>
        <end position="52"/>
    </location>
</feature>
<gene>
    <name evidence="2" type="ORF">M9458_001988</name>
</gene>
<dbReference type="PANTHER" id="PTHR21634:SF11">
    <property type="entry name" value="FOLLICULIN-INTERACTING PROTEIN 2"/>
    <property type="match status" value="1"/>
</dbReference>
<proteinExistence type="predicted"/>
<sequence>SNPAMIRRKKIAISIIISLPEREEENHNFQEFFFSHFPLFESHMNKLKTAIER</sequence>
<feature type="non-terminal residue" evidence="2">
    <location>
        <position position="53"/>
    </location>
</feature>
<keyword evidence="3" id="KW-1185">Reference proteome</keyword>